<evidence type="ECO:0000313" key="2">
    <source>
        <dbReference type="Proteomes" id="UP000220005"/>
    </source>
</evidence>
<proteinExistence type="predicted"/>
<gene>
    <name evidence="1" type="ORF">CGS58_09975</name>
</gene>
<dbReference type="RefSeq" id="WP_097839752.1">
    <property type="nucleotide sequence ID" value="NZ_NMTY01000024.1"/>
</dbReference>
<protein>
    <submittedName>
        <fullName evidence="1">Uncharacterized protein</fullName>
    </submittedName>
</protein>
<dbReference type="AlphaFoldDB" id="A0A2A7ANU9"/>
<name>A0A2A7ANU9_9FIRM</name>
<reference evidence="1 2" key="1">
    <citation type="journal article" date="2017" name="Front. Microbiol.">
        <title>New Insights into the Diversity of the Genus Faecalibacterium.</title>
        <authorList>
            <person name="Benevides L."/>
            <person name="Burman S."/>
            <person name="Martin R."/>
            <person name="Robert V."/>
            <person name="Thomas M."/>
            <person name="Miquel S."/>
            <person name="Chain F."/>
            <person name="Sokol H."/>
            <person name="Bermudez-Humaran L.G."/>
            <person name="Morrison M."/>
            <person name="Langella P."/>
            <person name="Azevedo V.A."/>
            <person name="Chatel J.M."/>
            <person name="Soares S."/>
        </authorList>
    </citation>
    <scope>NUCLEOTIDE SEQUENCE [LARGE SCALE GENOMIC DNA]</scope>
    <source>
        <strain evidence="1 2">CNCM I 4575</strain>
    </source>
</reference>
<accession>A0A2A7ANU9</accession>
<dbReference type="EMBL" id="NMTY01000024">
    <property type="protein sequence ID" value="PDX80820.1"/>
    <property type="molecule type" value="Genomic_DNA"/>
</dbReference>
<comment type="caution">
    <text evidence="1">The sequence shown here is derived from an EMBL/GenBank/DDBJ whole genome shotgun (WGS) entry which is preliminary data.</text>
</comment>
<evidence type="ECO:0000313" key="1">
    <source>
        <dbReference type="EMBL" id="PDX80820.1"/>
    </source>
</evidence>
<dbReference type="Proteomes" id="UP000220005">
    <property type="component" value="Unassembled WGS sequence"/>
</dbReference>
<sequence length="111" mass="12040">MARGEDGQALSLNLLFERSGNELYYSYGPGNRAPIAEYSGSWLILDGEGGAWDTPRQIKFTLYSRTDGAADLSGIFEVTRRSDGRLEVTHLDGDPLLSGLTSGTLLLDPES</sequence>
<organism evidence="1 2">
    <name type="scientific">Faecalibacterium prausnitzii</name>
    <dbReference type="NCBI Taxonomy" id="853"/>
    <lineage>
        <taxon>Bacteria</taxon>
        <taxon>Bacillati</taxon>
        <taxon>Bacillota</taxon>
        <taxon>Clostridia</taxon>
        <taxon>Eubacteriales</taxon>
        <taxon>Oscillospiraceae</taxon>
        <taxon>Faecalibacterium</taxon>
    </lineage>
</organism>